<dbReference type="InParanoid" id="A0A316VER9"/>
<evidence type="ECO:0000313" key="6">
    <source>
        <dbReference type="EMBL" id="PWN33975.1"/>
    </source>
</evidence>
<organism evidence="6 7">
    <name type="scientific">Meira miltonrushii</name>
    <dbReference type="NCBI Taxonomy" id="1280837"/>
    <lineage>
        <taxon>Eukaryota</taxon>
        <taxon>Fungi</taxon>
        <taxon>Dikarya</taxon>
        <taxon>Basidiomycota</taxon>
        <taxon>Ustilaginomycotina</taxon>
        <taxon>Exobasidiomycetes</taxon>
        <taxon>Exobasidiales</taxon>
        <taxon>Brachybasidiaceae</taxon>
        <taxon>Meira</taxon>
    </lineage>
</organism>
<sequence length="162" mass="17364">MPLFVLSPASLAHSALFSGYYTYLSSNVSYYRVKTGVMLGDGGSGSVRVADHKAGQDDAENEDHLKRAIRAHGNFAESTPFAFFLIFLAELNGAPTSLVHGAFTTLFFARVAHAEVSGIRAKNTASQGRLVGHLATYAVIFAAGAYNLSLGFEPLKSWLGFK</sequence>
<dbReference type="EMBL" id="KZ819604">
    <property type="protein sequence ID" value="PWN33975.1"/>
    <property type="molecule type" value="Genomic_DNA"/>
</dbReference>
<dbReference type="InterPro" id="IPR023352">
    <property type="entry name" value="MAPEG-like_dom_sf"/>
</dbReference>
<evidence type="ECO:0000256" key="2">
    <source>
        <dbReference type="ARBA" id="ARBA00022692"/>
    </source>
</evidence>
<dbReference type="AlphaFoldDB" id="A0A316VER9"/>
<dbReference type="PANTHER" id="PTHR35814:SF1">
    <property type="entry name" value="GLUTATHIONE S-TRANSFERASE-RELATED"/>
    <property type="match status" value="1"/>
</dbReference>
<keyword evidence="3 5" id="KW-1133">Transmembrane helix</keyword>
<proteinExistence type="predicted"/>
<dbReference type="InterPro" id="IPR001129">
    <property type="entry name" value="Membr-assoc_MAPEG"/>
</dbReference>
<dbReference type="PANTHER" id="PTHR35814">
    <property type="match status" value="1"/>
</dbReference>
<evidence type="ECO:0000256" key="3">
    <source>
        <dbReference type="ARBA" id="ARBA00022989"/>
    </source>
</evidence>
<dbReference type="Gene3D" id="1.20.120.550">
    <property type="entry name" value="Membrane associated eicosanoid/glutathione metabolism-like domain"/>
    <property type="match status" value="1"/>
</dbReference>
<dbReference type="GO" id="GO:0016020">
    <property type="term" value="C:membrane"/>
    <property type="evidence" value="ECO:0007669"/>
    <property type="project" value="UniProtKB-SubCell"/>
</dbReference>
<accession>A0A316VER9</accession>
<comment type="subcellular location">
    <subcellularLocation>
        <location evidence="1">Membrane</location>
    </subcellularLocation>
</comment>
<dbReference type="Proteomes" id="UP000245771">
    <property type="component" value="Unassembled WGS sequence"/>
</dbReference>
<dbReference type="Pfam" id="PF01124">
    <property type="entry name" value="MAPEG"/>
    <property type="match status" value="1"/>
</dbReference>
<reference evidence="6 7" key="1">
    <citation type="journal article" date="2018" name="Mol. Biol. Evol.">
        <title>Broad Genomic Sampling Reveals a Smut Pathogenic Ancestry of the Fungal Clade Ustilaginomycotina.</title>
        <authorList>
            <person name="Kijpornyongpan T."/>
            <person name="Mondo S.J."/>
            <person name="Barry K."/>
            <person name="Sandor L."/>
            <person name="Lee J."/>
            <person name="Lipzen A."/>
            <person name="Pangilinan J."/>
            <person name="LaButti K."/>
            <person name="Hainaut M."/>
            <person name="Henrissat B."/>
            <person name="Grigoriev I.V."/>
            <person name="Spatafora J.W."/>
            <person name="Aime M.C."/>
        </authorList>
    </citation>
    <scope>NUCLEOTIDE SEQUENCE [LARGE SCALE GENOMIC DNA]</scope>
    <source>
        <strain evidence="6 7">MCA 3882</strain>
    </source>
</reference>
<keyword evidence="2 5" id="KW-0812">Transmembrane</keyword>
<evidence type="ECO:0000256" key="1">
    <source>
        <dbReference type="ARBA" id="ARBA00004370"/>
    </source>
</evidence>
<keyword evidence="7" id="KW-1185">Reference proteome</keyword>
<evidence type="ECO:0000256" key="4">
    <source>
        <dbReference type="ARBA" id="ARBA00023136"/>
    </source>
</evidence>
<evidence type="ECO:0000313" key="7">
    <source>
        <dbReference type="Proteomes" id="UP000245771"/>
    </source>
</evidence>
<keyword evidence="4 5" id="KW-0472">Membrane</keyword>
<dbReference type="STRING" id="1280837.A0A316VER9"/>
<protein>
    <submittedName>
        <fullName evidence="6">Uncharacterized protein</fullName>
    </submittedName>
</protein>
<name>A0A316VER9_9BASI</name>
<dbReference type="GeneID" id="37018801"/>
<feature type="transmembrane region" description="Helical" evidence="5">
    <location>
        <begin position="130"/>
        <end position="152"/>
    </location>
</feature>
<evidence type="ECO:0000256" key="5">
    <source>
        <dbReference type="SAM" id="Phobius"/>
    </source>
</evidence>
<dbReference type="RefSeq" id="XP_025354277.1">
    <property type="nucleotide sequence ID" value="XM_025497020.1"/>
</dbReference>
<gene>
    <name evidence="6" type="ORF">FA14DRAFT_136490</name>
</gene>
<dbReference type="SUPFAM" id="SSF161084">
    <property type="entry name" value="MAPEG domain-like"/>
    <property type="match status" value="1"/>
</dbReference>
<dbReference type="OrthoDB" id="19091at2759"/>
<feature type="transmembrane region" description="Helical" evidence="5">
    <location>
        <begin position="81"/>
        <end position="109"/>
    </location>
</feature>